<dbReference type="InterPro" id="IPR009057">
    <property type="entry name" value="Homeodomain-like_sf"/>
</dbReference>
<evidence type="ECO:0000259" key="4">
    <source>
        <dbReference type="PROSITE" id="PS01124"/>
    </source>
</evidence>
<dbReference type="PANTHER" id="PTHR47893">
    <property type="entry name" value="REGULATORY PROTEIN PCHR"/>
    <property type="match status" value="1"/>
</dbReference>
<evidence type="ECO:0000256" key="2">
    <source>
        <dbReference type="ARBA" id="ARBA00023125"/>
    </source>
</evidence>
<dbReference type="SMART" id="SM00342">
    <property type="entry name" value="HTH_ARAC"/>
    <property type="match status" value="1"/>
</dbReference>
<dbReference type="SUPFAM" id="SSF46689">
    <property type="entry name" value="Homeodomain-like"/>
    <property type="match status" value="2"/>
</dbReference>
<reference evidence="5 6" key="1">
    <citation type="submission" date="2017-05" db="EMBL/GenBank/DDBJ databases">
        <title>Complete and WGS of Bordetella genogroups.</title>
        <authorList>
            <person name="Spilker T."/>
            <person name="LiPuma J."/>
        </authorList>
    </citation>
    <scope>NUCLEOTIDE SEQUENCE [LARGE SCALE GENOMIC DNA]</scope>
    <source>
        <strain evidence="5 6">AU9919</strain>
    </source>
</reference>
<proteinExistence type="predicted"/>
<dbReference type="PROSITE" id="PS01124">
    <property type="entry name" value="HTH_ARAC_FAMILY_2"/>
    <property type="match status" value="1"/>
</dbReference>
<name>A0A261UC68_9BORD</name>
<dbReference type="AlphaFoldDB" id="A0A261UC68"/>
<feature type="domain" description="HTH araC/xylS-type" evidence="4">
    <location>
        <begin position="235"/>
        <end position="333"/>
    </location>
</feature>
<protein>
    <submittedName>
        <fullName evidence="5">AraC family transcriptional regulator</fullName>
    </submittedName>
</protein>
<dbReference type="GO" id="GO:0003700">
    <property type="term" value="F:DNA-binding transcription factor activity"/>
    <property type="evidence" value="ECO:0007669"/>
    <property type="project" value="InterPro"/>
</dbReference>
<dbReference type="InterPro" id="IPR053142">
    <property type="entry name" value="PchR_regulatory_protein"/>
</dbReference>
<evidence type="ECO:0000256" key="1">
    <source>
        <dbReference type="ARBA" id="ARBA00023015"/>
    </source>
</evidence>
<evidence type="ECO:0000313" key="6">
    <source>
        <dbReference type="Proteomes" id="UP000216885"/>
    </source>
</evidence>
<organism evidence="5 6">
    <name type="scientific">Bordetella genomosp. 4</name>
    <dbReference type="NCBI Taxonomy" id="463044"/>
    <lineage>
        <taxon>Bacteria</taxon>
        <taxon>Pseudomonadati</taxon>
        <taxon>Pseudomonadota</taxon>
        <taxon>Betaproteobacteria</taxon>
        <taxon>Burkholderiales</taxon>
        <taxon>Alcaligenaceae</taxon>
        <taxon>Bordetella</taxon>
    </lineage>
</organism>
<dbReference type="InterPro" id="IPR018060">
    <property type="entry name" value="HTH_AraC"/>
</dbReference>
<sequence>MSSVSLSRSAALRRNAPLVDEPALHRQARHSAAHYAVVAPGANRPMFEGLVDTVQLADGLSLHRVDARDLQGVAVHAHLQPGLRIALTVGGKADVSYDGYRLLLGPRPNGGACGAVVALTQPAAFKRQSRRGDIERSVSLTLSDVWLQRRLGETLPACLAFARRHLSVHPWNASAHAIALVEQLLAPSELDGALLRMYQESRSLGLAVEALSSLSGAVLSPVADGLRQRERSRMEQVRELLDSGQADEMSLVQIAKHACLSVNTLQRHFRAVWGKTVFAYLRDARLDRARMALERDAISVTQAALIAGYSSPANFATAFRQRYGIPPGQAGRRVPE</sequence>
<dbReference type="PANTHER" id="PTHR47893:SF1">
    <property type="entry name" value="REGULATORY PROTEIN PCHR"/>
    <property type="match status" value="1"/>
</dbReference>
<accession>A0A261UC68</accession>
<dbReference type="RefSeq" id="WP_094837425.1">
    <property type="nucleotide sequence ID" value="NZ_NEVQ01000008.1"/>
</dbReference>
<evidence type="ECO:0000256" key="3">
    <source>
        <dbReference type="ARBA" id="ARBA00023163"/>
    </source>
</evidence>
<dbReference type="EMBL" id="NEVQ01000008">
    <property type="protein sequence ID" value="OZI59195.1"/>
    <property type="molecule type" value="Genomic_DNA"/>
</dbReference>
<dbReference type="Gene3D" id="1.10.10.60">
    <property type="entry name" value="Homeodomain-like"/>
    <property type="match status" value="2"/>
</dbReference>
<gene>
    <name evidence="5" type="ORF">CAL20_06125</name>
</gene>
<dbReference type="InterPro" id="IPR018062">
    <property type="entry name" value="HTH_AraC-typ_CS"/>
</dbReference>
<dbReference type="Pfam" id="PF12833">
    <property type="entry name" value="HTH_18"/>
    <property type="match status" value="1"/>
</dbReference>
<dbReference type="PROSITE" id="PS00041">
    <property type="entry name" value="HTH_ARAC_FAMILY_1"/>
    <property type="match status" value="1"/>
</dbReference>
<dbReference type="GO" id="GO:0043565">
    <property type="term" value="F:sequence-specific DNA binding"/>
    <property type="evidence" value="ECO:0007669"/>
    <property type="project" value="InterPro"/>
</dbReference>
<comment type="caution">
    <text evidence="5">The sequence shown here is derived from an EMBL/GenBank/DDBJ whole genome shotgun (WGS) entry which is preliminary data.</text>
</comment>
<keyword evidence="6" id="KW-1185">Reference proteome</keyword>
<keyword evidence="2" id="KW-0238">DNA-binding</keyword>
<keyword evidence="1" id="KW-0805">Transcription regulation</keyword>
<dbReference type="Proteomes" id="UP000216885">
    <property type="component" value="Unassembled WGS sequence"/>
</dbReference>
<evidence type="ECO:0000313" key="5">
    <source>
        <dbReference type="EMBL" id="OZI59195.1"/>
    </source>
</evidence>
<keyword evidence="3" id="KW-0804">Transcription</keyword>